<sequence length="75" mass="8812">MYEDESVLIGDEFCELIGGAGTYSNFITEINAEVLNVRKRLKKRVLRFVLWKTWFKIIESLIAWAFHSKYGHNCL</sequence>
<gene>
    <name evidence="1" type="ORF">NIES806_10630</name>
</gene>
<accession>A0A1Z4V0I1</accession>
<dbReference type="Proteomes" id="UP000218702">
    <property type="component" value="Chromosome"/>
</dbReference>
<proteinExistence type="predicted"/>
<dbReference type="AlphaFoldDB" id="A0A1Z4V0I1"/>
<name>A0A1Z4V0I1_9CYAN</name>
<organism evidence="1 2">
    <name type="scientific">Dolichospermum compactum NIES-806</name>
    <dbReference type="NCBI Taxonomy" id="1973481"/>
    <lineage>
        <taxon>Bacteria</taxon>
        <taxon>Bacillati</taxon>
        <taxon>Cyanobacteriota</taxon>
        <taxon>Cyanophyceae</taxon>
        <taxon>Nostocales</taxon>
        <taxon>Aphanizomenonaceae</taxon>
        <taxon>Dolichospermum</taxon>
        <taxon>Dolichospermum compactum</taxon>
    </lineage>
</organism>
<dbReference type="RefSeq" id="WP_197705502.1">
    <property type="nucleotide sequence ID" value="NZ_AP018316.1"/>
</dbReference>
<keyword evidence="2" id="KW-1185">Reference proteome</keyword>
<reference evidence="1 2" key="1">
    <citation type="submission" date="2017-06" db="EMBL/GenBank/DDBJ databases">
        <title>Genome sequencing of cyanobaciteial culture collection at National Institute for Environmental Studies (NIES).</title>
        <authorList>
            <person name="Hirose Y."/>
            <person name="Shimura Y."/>
            <person name="Fujisawa T."/>
            <person name="Nakamura Y."/>
            <person name="Kawachi M."/>
        </authorList>
    </citation>
    <scope>NUCLEOTIDE SEQUENCE [LARGE SCALE GENOMIC DNA]</scope>
    <source>
        <strain evidence="1 2">NIES-806</strain>
    </source>
</reference>
<dbReference type="EMBL" id="AP018316">
    <property type="protein sequence ID" value="BAZ84869.1"/>
    <property type="molecule type" value="Genomic_DNA"/>
</dbReference>
<evidence type="ECO:0000313" key="2">
    <source>
        <dbReference type="Proteomes" id="UP000218702"/>
    </source>
</evidence>
<protein>
    <submittedName>
        <fullName evidence="1">Uncharacterized protein</fullName>
    </submittedName>
</protein>
<evidence type="ECO:0000313" key="1">
    <source>
        <dbReference type="EMBL" id="BAZ84869.1"/>
    </source>
</evidence>
<dbReference type="KEGG" id="dcm:NIES806_10630"/>